<dbReference type="AlphaFoldDB" id="A0A231V1J1"/>
<proteinExistence type="predicted"/>
<evidence type="ECO:0000313" key="1">
    <source>
        <dbReference type="EMBL" id="OXT01984.1"/>
    </source>
</evidence>
<dbReference type="RefSeq" id="WP_094075950.1">
    <property type="nucleotide sequence ID" value="NZ_NBYO01000001.1"/>
</dbReference>
<accession>A0A231V1J1</accession>
<sequence length="118" mass="12830">MSILDLEDQQIELIVGDYFAAKRAAARESSDAEKKAAGRKWLTSPPEGLRKAICSASAVEFLLDQSEKDLIMIFAAVYAVVKGFAIFDLDSDGEKAAFAASAYWAHRGLHTLCGDESK</sequence>
<keyword evidence="2" id="KW-1185">Reference proteome</keyword>
<evidence type="ECO:0000313" key="2">
    <source>
        <dbReference type="Proteomes" id="UP000215405"/>
    </source>
</evidence>
<reference evidence="2" key="1">
    <citation type="journal article" date="2017" name="Int. J. Syst. Evol. Microbiol.">
        <title>Notoacmeibacter marinus gen. nov., sp. nov., isolated from the gut of a limpet and proposal of Notoacmeibacteraceae fam. nov. in the order Rhizobiales of the class Alphaproteobacteria.</title>
        <authorList>
            <person name="Huang Z."/>
            <person name="Guo F."/>
            <person name="Lai Q."/>
        </authorList>
    </citation>
    <scope>NUCLEOTIDE SEQUENCE [LARGE SCALE GENOMIC DNA]</scope>
    <source>
        <strain evidence="2">XMTR2A4</strain>
    </source>
</reference>
<protein>
    <submittedName>
        <fullName evidence="1">Uncharacterized protein</fullName>
    </submittedName>
</protein>
<organism evidence="1 2">
    <name type="scientific">Notoacmeibacter marinus</name>
    <dbReference type="NCBI Taxonomy" id="1876515"/>
    <lineage>
        <taxon>Bacteria</taxon>
        <taxon>Pseudomonadati</taxon>
        <taxon>Pseudomonadota</taxon>
        <taxon>Alphaproteobacteria</taxon>
        <taxon>Hyphomicrobiales</taxon>
        <taxon>Notoacmeibacteraceae</taxon>
        <taxon>Notoacmeibacter</taxon>
    </lineage>
</organism>
<dbReference type="EMBL" id="NBYO01000001">
    <property type="protein sequence ID" value="OXT01984.1"/>
    <property type="molecule type" value="Genomic_DNA"/>
</dbReference>
<name>A0A231V1J1_9HYPH</name>
<dbReference type="Proteomes" id="UP000215405">
    <property type="component" value="Unassembled WGS sequence"/>
</dbReference>
<gene>
    <name evidence="1" type="ORF">B7H23_03340</name>
</gene>
<comment type="caution">
    <text evidence="1">The sequence shown here is derived from an EMBL/GenBank/DDBJ whole genome shotgun (WGS) entry which is preliminary data.</text>
</comment>